<dbReference type="AlphaFoldDB" id="A0A9P4S904"/>
<gene>
    <name evidence="2" type="ORF">M501DRAFT_993110</name>
</gene>
<dbReference type="EMBL" id="MU006097">
    <property type="protein sequence ID" value="KAF2838262.1"/>
    <property type="molecule type" value="Genomic_DNA"/>
</dbReference>
<sequence length="547" mass="62516">MMQNIYKCANRVVAWLSNEGSGTIVSTFFNDMCEIRPGSSKQLSSRTEKTWDEVMKFFHHPWFQRVWIIQEMVMASDIVVIYGTEEMEWNKIINTIEYLFNPILRAYNPLTLPENRRCLREFPSEILQVRQVHAIRKKKDIKFLDDSEPPQNPKIIRFDNVMMPGMSEIIRRCSSAQATEPKDKLYALLGISLEAIRTRNRPLLAMTPTPLSYGVFSPDYKVPTPVVYMKCALNLLVNENVPHRTPLNILPITGIGYERNFNLPSWAPDWSNPPQPWTLSYDRGDQWDYRASGITCDHWHFNTLPPGGADVPFSGGGDFLMGFPRRGLRQYTWLHTDPWQILLKGVQVDKWKFDLPEEGMEHSIVDILAFSEEHFHIAERYTQDPTVIPFLEDILDIQATPFPATMRKAVGHRKFAVTERGLMGLVPPGTREGDSIWILLGAQAPFILRQANSTKMQLSVSSKSDRTTDDRPWYEDWDGFVNALFKVPEAKTLIMKPDSIDGTGAKVWQNVGECYVHGMMDGEGLGDAVKGSEINKESKDLETIAIL</sequence>
<dbReference type="Pfam" id="PF06985">
    <property type="entry name" value="HET"/>
    <property type="match status" value="1"/>
</dbReference>
<dbReference type="InterPro" id="IPR052895">
    <property type="entry name" value="HetReg/Transcr_Mod"/>
</dbReference>
<dbReference type="OrthoDB" id="2157530at2759"/>
<keyword evidence="3" id="KW-1185">Reference proteome</keyword>
<accession>A0A9P4S904</accession>
<evidence type="ECO:0000259" key="1">
    <source>
        <dbReference type="Pfam" id="PF06985"/>
    </source>
</evidence>
<dbReference type="InterPro" id="IPR010730">
    <property type="entry name" value="HET"/>
</dbReference>
<dbReference type="PANTHER" id="PTHR24148">
    <property type="entry name" value="ANKYRIN REPEAT DOMAIN-CONTAINING PROTEIN 39 HOMOLOG-RELATED"/>
    <property type="match status" value="1"/>
</dbReference>
<dbReference type="Proteomes" id="UP000799429">
    <property type="component" value="Unassembled WGS sequence"/>
</dbReference>
<feature type="domain" description="Heterokaryon incompatibility" evidence="1">
    <location>
        <begin position="1"/>
        <end position="71"/>
    </location>
</feature>
<proteinExistence type="predicted"/>
<reference evidence="2" key="1">
    <citation type="journal article" date="2020" name="Stud. Mycol.">
        <title>101 Dothideomycetes genomes: a test case for predicting lifestyles and emergence of pathogens.</title>
        <authorList>
            <person name="Haridas S."/>
            <person name="Albert R."/>
            <person name="Binder M."/>
            <person name="Bloem J."/>
            <person name="Labutti K."/>
            <person name="Salamov A."/>
            <person name="Andreopoulos B."/>
            <person name="Baker S."/>
            <person name="Barry K."/>
            <person name="Bills G."/>
            <person name="Bluhm B."/>
            <person name="Cannon C."/>
            <person name="Castanera R."/>
            <person name="Culley D."/>
            <person name="Daum C."/>
            <person name="Ezra D."/>
            <person name="Gonzalez J."/>
            <person name="Henrissat B."/>
            <person name="Kuo A."/>
            <person name="Liang C."/>
            <person name="Lipzen A."/>
            <person name="Lutzoni F."/>
            <person name="Magnuson J."/>
            <person name="Mondo S."/>
            <person name="Nolan M."/>
            <person name="Ohm R."/>
            <person name="Pangilinan J."/>
            <person name="Park H.-J."/>
            <person name="Ramirez L."/>
            <person name="Alfaro M."/>
            <person name="Sun H."/>
            <person name="Tritt A."/>
            <person name="Yoshinaga Y."/>
            <person name="Zwiers L.-H."/>
            <person name="Turgeon B."/>
            <person name="Goodwin S."/>
            <person name="Spatafora J."/>
            <person name="Crous P."/>
            <person name="Grigoriev I."/>
        </authorList>
    </citation>
    <scope>NUCLEOTIDE SEQUENCE</scope>
    <source>
        <strain evidence="2">CBS 101060</strain>
    </source>
</reference>
<name>A0A9P4S904_9PEZI</name>
<organism evidence="2 3">
    <name type="scientific">Patellaria atrata CBS 101060</name>
    <dbReference type="NCBI Taxonomy" id="1346257"/>
    <lineage>
        <taxon>Eukaryota</taxon>
        <taxon>Fungi</taxon>
        <taxon>Dikarya</taxon>
        <taxon>Ascomycota</taxon>
        <taxon>Pezizomycotina</taxon>
        <taxon>Dothideomycetes</taxon>
        <taxon>Dothideomycetes incertae sedis</taxon>
        <taxon>Patellariales</taxon>
        <taxon>Patellariaceae</taxon>
        <taxon>Patellaria</taxon>
    </lineage>
</organism>
<protein>
    <recommendedName>
        <fullName evidence="1">Heterokaryon incompatibility domain-containing protein</fullName>
    </recommendedName>
</protein>
<evidence type="ECO:0000313" key="2">
    <source>
        <dbReference type="EMBL" id="KAF2838262.1"/>
    </source>
</evidence>
<evidence type="ECO:0000313" key="3">
    <source>
        <dbReference type="Proteomes" id="UP000799429"/>
    </source>
</evidence>
<dbReference type="PANTHER" id="PTHR24148:SF80">
    <property type="entry name" value="HETEROKARYON INCOMPATIBILITY DOMAIN-CONTAINING PROTEIN"/>
    <property type="match status" value="1"/>
</dbReference>
<comment type="caution">
    <text evidence="2">The sequence shown here is derived from an EMBL/GenBank/DDBJ whole genome shotgun (WGS) entry which is preliminary data.</text>
</comment>